<sequence>MLSNYVQLFLLTLLLFVYMNNFSEAINCRNFSVQSAQFAAENFHQIPIKGKGKDKIVQNFVHSIEQKISESKKVAIDQPKKLEDIIGDPDTIVNNARKMITIATDACYRLPSKELAYIECVQFLLYYHLQKLVWLLENKYGAYVVNKSSNANFDNASSLMQTYAEKKMKAWGAMVDKYAHGQLSDLGQIAERIRIKFSFCLVIEGKTKLECSAISVENADIFVKDFHEIIFAPKFEIKRSLQAEIIAINIVNSLREKRRVAERVEIEQEKDEEKRKKAIMASRNWKLAVPSMRVRVQVLVNIAEIKCRKLIKSHYKFVSSKNIQKVEKAKGKKKPKQESINQNDKKDKMKRDIDNKKEQNLNEGEKKDPPMTENYTKRLEGLKNDFAICIYHYMYAFSENLIKKIEVTNGENSYNKELKDIYKNLRQKTRKRMESVYNSEGLENMDKWLNGEEGPSESTAKKGEDEDENEEETWKDPFNNCANVVKDHVEDSMLNGGGGLMDKSFDEYLFDCAGQFFEAVAGDQFNYILFINLYSMQLDTSMEFPESMKENTNIKTANNEQVTKDKCFMMRELLITLNKNLAHRLNYEKITSRKEKEQFVSLVETHGDLQIKLFDDRNIEGKKRDIIKEALQEFRLHNTFGTLLHPIRDQYRIGREYLGQKLEPIMDYVGQKIEPVMDYVGQKIEPVVDKCRGAKEVVVNKIEPIIETCREGVEYTVEKIHELTPKKRGKTLKELMQEGKELEEKIEETEKKIQDNPLIKRLEAYKMFFHAFYIALAIELFERMPNERMQNWQFMLRSDETEQIKTVNENDKENIAKIKEQREVFDEIVTRMGHSMKKRSDITFNLKFWEKTAKEKQQEGNESPVNEADKEIGIGHELRFMGYVMESNGEELRVTLKNEMQLNLEQFNMSFDDQCDMTSDLTECFAASDGLDYAAQLEKASFSGKPIDEMNQFERGAEKLFKKLNRWSYKFGQKEKYRQNLMNRFFIRLAREFTGVVPKVMTNQTSFGELLIPFYVPAKKGVKFLVVKSATKFRTFVVYLFSTVNWFVNSAKSKHNEFMEDEPKGEKEEISEEKLLETGQLIDFPNEPSLSKNLMEILEMLKTDDEIELANPKNSKNKTNSKKKGIMGKSLRSTFKKIVEPIKNLFKTFVEDKVKKEIEKSTKSGKNITKNVKKEKRRRRRGFGSEEGLGKGGGITQYRAAGKHGSPTVTALLINGKMVKFAITDPPISFVHLHWLTFHHVVNLGLIHPDLGGSVLNYIVVLYVVVSVCYWFEAWKLMVNMASLYGVLAGWTIFVLALAFYICFSWLFVIL</sequence>
<evidence type="ECO:0000256" key="2">
    <source>
        <dbReference type="SAM" id="Phobius"/>
    </source>
</evidence>
<evidence type="ECO:0000313" key="4">
    <source>
        <dbReference type="EMBL" id="KAL3100049.1"/>
    </source>
</evidence>
<feature type="compositionally biased region" description="Basic residues" evidence="1">
    <location>
        <begin position="1171"/>
        <end position="1182"/>
    </location>
</feature>
<feature type="region of interest" description="Disordered" evidence="1">
    <location>
        <begin position="444"/>
        <end position="474"/>
    </location>
</feature>
<keyword evidence="2" id="KW-0812">Transmembrane</keyword>
<feature type="chain" id="PRO_5044873806" evidence="3">
    <location>
        <begin position="26"/>
        <end position="1311"/>
    </location>
</feature>
<keyword evidence="2" id="KW-1133">Transmembrane helix</keyword>
<feature type="region of interest" description="Disordered" evidence="1">
    <location>
        <begin position="326"/>
        <end position="373"/>
    </location>
</feature>
<evidence type="ECO:0000313" key="5">
    <source>
        <dbReference type="Proteomes" id="UP001620626"/>
    </source>
</evidence>
<comment type="caution">
    <text evidence="4">The sequence shown here is derived from an EMBL/GenBank/DDBJ whole genome shotgun (WGS) entry which is preliminary data.</text>
</comment>
<feature type="compositionally biased region" description="Basic and acidic residues" evidence="1">
    <location>
        <begin position="343"/>
        <end position="373"/>
    </location>
</feature>
<feature type="region of interest" description="Disordered" evidence="1">
    <location>
        <begin position="1165"/>
        <end position="1190"/>
    </location>
</feature>
<keyword evidence="3" id="KW-0732">Signal</keyword>
<protein>
    <submittedName>
        <fullName evidence="4">Uncharacterized protein</fullName>
    </submittedName>
</protein>
<reference evidence="4 5" key="1">
    <citation type="submission" date="2024-10" db="EMBL/GenBank/DDBJ databases">
        <authorList>
            <person name="Kim D."/>
        </authorList>
    </citation>
    <scope>NUCLEOTIDE SEQUENCE [LARGE SCALE GENOMIC DNA]</scope>
    <source>
        <strain evidence="4">BH-2024</strain>
    </source>
</reference>
<feature type="signal peptide" evidence="3">
    <location>
        <begin position="1"/>
        <end position="25"/>
    </location>
</feature>
<feature type="transmembrane region" description="Helical" evidence="2">
    <location>
        <begin position="1255"/>
        <end position="1272"/>
    </location>
</feature>
<feature type="transmembrane region" description="Helical" evidence="2">
    <location>
        <begin position="1284"/>
        <end position="1309"/>
    </location>
</feature>
<keyword evidence="5" id="KW-1185">Reference proteome</keyword>
<evidence type="ECO:0000256" key="3">
    <source>
        <dbReference type="SAM" id="SignalP"/>
    </source>
</evidence>
<proteinExistence type="predicted"/>
<dbReference type="SUPFAM" id="SSF58113">
    <property type="entry name" value="Apolipoprotein A-I"/>
    <property type="match status" value="1"/>
</dbReference>
<evidence type="ECO:0000256" key="1">
    <source>
        <dbReference type="SAM" id="MobiDB-lite"/>
    </source>
</evidence>
<keyword evidence="2" id="KW-0472">Membrane</keyword>
<organism evidence="4 5">
    <name type="scientific">Heterodera trifolii</name>
    <dbReference type="NCBI Taxonomy" id="157864"/>
    <lineage>
        <taxon>Eukaryota</taxon>
        <taxon>Metazoa</taxon>
        <taxon>Ecdysozoa</taxon>
        <taxon>Nematoda</taxon>
        <taxon>Chromadorea</taxon>
        <taxon>Rhabditida</taxon>
        <taxon>Tylenchina</taxon>
        <taxon>Tylenchomorpha</taxon>
        <taxon>Tylenchoidea</taxon>
        <taxon>Heteroderidae</taxon>
        <taxon>Heteroderinae</taxon>
        <taxon>Heterodera</taxon>
    </lineage>
</organism>
<gene>
    <name evidence="4" type="ORF">niasHT_027127</name>
</gene>
<dbReference type="EMBL" id="JBICBT010000801">
    <property type="protein sequence ID" value="KAL3100049.1"/>
    <property type="molecule type" value="Genomic_DNA"/>
</dbReference>
<name>A0ABD2KAU8_9BILA</name>
<accession>A0ABD2KAU8</accession>
<dbReference type="Proteomes" id="UP001620626">
    <property type="component" value="Unassembled WGS sequence"/>
</dbReference>